<keyword evidence="3" id="KW-1185">Reference proteome</keyword>
<accession>A0A9Q3GER2</accession>
<dbReference type="Proteomes" id="UP000765509">
    <property type="component" value="Unassembled WGS sequence"/>
</dbReference>
<feature type="region of interest" description="Disordered" evidence="1">
    <location>
        <begin position="48"/>
        <end position="94"/>
    </location>
</feature>
<dbReference type="AlphaFoldDB" id="A0A9Q3GER2"/>
<name>A0A9Q3GER2_9BASI</name>
<evidence type="ECO:0000313" key="3">
    <source>
        <dbReference type="Proteomes" id="UP000765509"/>
    </source>
</evidence>
<proteinExistence type="predicted"/>
<reference evidence="2" key="1">
    <citation type="submission" date="2021-03" db="EMBL/GenBank/DDBJ databases">
        <title>Draft genome sequence of rust myrtle Austropuccinia psidii MF-1, a brazilian biotype.</title>
        <authorList>
            <person name="Quecine M.C."/>
            <person name="Pachon D.M.R."/>
            <person name="Bonatelli M.L."/>
            <person name="Correr F.H."/>
            <person name="Franceschini L.M."/>
            <person name="Leite T.F."/>
            <person name="Margarido G.R.A."/>
            <person name="Almeida C.A."/>
            <person name="Ferrarezi J.A."/>
            <person name="Labate C.A."/>
        </authorList>
    </citation>
    <scope>NUCLEOTIDE SEQUENCE</scope>
    <source>
        <strain evidence="2">MF-1</strain>
    </source>
</reference>
<comment type="caution">
    <text evidence="2">The sequence shown here is derived from an EMBL/GenBank/DDBJ whole genome shotgun (WGS) entry which is preliminary data.</text>
</comment>
<evidence type="ECO:0000256" key="1">
    <source>
        <dbReference type="SAM" id="MobiDB-lite"/>
    </source>
</evidence>
<sequence>MHQPEDRECLFRTRISGRGHLGHIGGWQHIEGNHIHSAIHIPIQHKPQTRGLEGYGPSSSAPPAPQRPSSMGNGKQDVQPGISLGRTWSKKPENLYQRDRLQTRYGNHQSLESTRHFRLLEVRANRIRENKAILQAIEEQLTQTGNTQNPSGSQGVDKTSSPVASHHSGTNRSVAKSHHSSQSQEVSRRIQTQKGKNKTSFNQRQRESHRMIRKLISSPINRDITPTKIKNNVFTPESSLNSDELWLQMSQFAEQTQKPSAELEASHETMKILTASMDKIVKALQ</sequence>
<gene>
    <name evidence="2" type="ORF">O181_003257</name>
</gene>
<dbReference type="EMBL" id="AVOT02000582">
    <property type="protein sequence ID" value="MBW0463542.1"/>
    <property type="molecule type" value="Genomic_DNA"/>
</dbReference>
<protein>
    <submittedName>
        <fullName evidence="2">Uncharacterized protein</fullName>
    </submittedName>
</protein>
<evidence type="ECO:0000313" key="2">
    <source>
        <dbReference type="EMBL" id="MBW0463542.1"/>
    </source>
</evidence>
<feature type="compositionally biased region" description="Polar residues" evidence="1">
    <location>
        <begin position="143"/>
        <end position="203"/>
    </location>
</feature>
<feature type="region of interest" description="Disordered" evidence="1">
    <location>
        <begin position="143"/>
        <end position="208"/>
    </location>
</feature>
<organism evidence="2 3">
    <name type="scientific">Austropuccinia psidii MF-1</name>
    <dbReference type="NCBI Taxonomy" id="1389203"/>
    <lineage>
        <taxon>Eukaryota</taxon>
        <taxon>Fungi</taxon>
        <taxon>Dikarya</taxon>
        <taxon>Basidiomycota</taxon>
        <taxon>Pucciniomycotina</taxon>
        <taxon>Pucciniomycetes</taxon>
        <taxon>Pucciniales</taxon>
        <taxon>Sphaerophragmiaceae</taxon>
        <taxon>Austropuccinia</taxon>
    </lineage>
</organism>